<dbReference type="PANTHER" id="PTHR33653">
    <property type="entry name" value="RIBONUCLEASE VAPC2"/>
    <property type="match status" value="1"/>
</dbReference>
<dbReference type="GO" id="GO:0004540">
    <property type="term" value="F:RNA nuclease activity"/>
    <property type="evidence" value="ECO:0007669"/>
    <property type="project" value="InterPro"/>
</dbReference>
<dbReference type="Gene3D" id="3.40.50.1010">
    <property type="entry name" value="5'-nuclease"/>
    <property type="match status" value="1"/>
</dbReference>
<comment type="similarity">
    <text evidence="7 8">Belongs to the PINc/VapC protein family.</text>
</comment>
<proteinExistence type="inferred from homology"/>
<evidence type="ECO:0000256" key="3">
    <source>
        <dbReference type="ARBA" id="ARBA00022722"/>
    </source>
</evidence>
<keyword evidence="6 8" id="KW-0460">Magnesium</keyword>
<dbReference type="InterPro" id="IPR050556">
    <property type="entry name" value="Type_II_TA_system_RNase"/>
</dbReference>
<dbReference type="AlphaFoldDB" id="A0A6N7EI82"/>
<keyword evidence="4 8" id="KW-0479">Metal-binding</keyword>
<dbReference type="InterPro" id="IPR022907">
    <property type="entry name" value="VapC_family"/>
</dbReference>
<keyword evidence="5 8" id="KW-0378">Hydrolase</keyword>
<evidence type="ECO:0000259" key="9">
    <source>
        <dbReference type="Pfam" id="PF01850"/>
    </source>
</evidence>
<dbReference type="InterPro" id="IPR029060">
    <property type="entry name" value="PIN-like_dom_sf"/>
</dbReference>
<dbReference type="SUPFAM" id="SSF88723">
    <property type="entry name" value="PIN domain-like"/>
    <property type="match status" value="1"/>
</dbReference>
<evidence type="ECO:0000256" key="1">
    <source>
        <dbReference type="ARBA" id="ARBA00001946"/>
    </source>
</evidence>
<dbReference type="GO" id="GO:0016787">
    <property type="term" value="F:hydrolase activity"/>
    <property type="evidence" value="ECO:0007669"/>
    <property type="project" value="UniProtKB-KW"/>
</dbReference>
<dbReference type="RefSeq" id="WP_152196794.1">
    <property type="nucleotide sequence ID" value="NZ_VUKD01000008.1"/>
</dbReference>
<dbReference type="GO" id="GO:0090729">
    <property type="term" value="F:toxin activity"/>
    <property type="evidence" value="ECO:0007669"/>
    <property type="project" value="UniProtKB-KW"/>
</dbReference>
<evidence type="ECO:0000256" key="7">
    <source>
        <dbReference type="ARBA" id="ARBA00038093"/>
    </source>
</evidence>
<keyword evidence="3 8" id="KW-0540">Nuclease</keyword>
<sequence>MTEAVVDTSIWVSAELGRTLDSSRLPDVLRVSVVTLAELQAGVLAAGDAASASARMRTLEAAQSTEPLPVDAAVAREWALLRVEIARAGRRVNVNVNDLWIAATARANRLAVVTQDDDFDPVADLGLVEVIKV</sequence>
<dbReference type="EC" id="3.1.-.-" evidence="8"/>
<dbReference type="Proteomes" id="UP000437709">
    <property type="component" value="Unassembled WGS sequence"/>
</dbReference>
<evidence type="ECO:0000256" key="2">
    <source>
        <dbReference type="ARBA" id="ARBA00022649"/>
    </source>
</evidence>
<protein>
    <recommendedName>
        <fullName evidence="8">Ribonuclease VapC</fullName>
        <shortName evidence="8">RNase VapC</shortName>
        <ecNumber evidence="8">3.1.-.-</ecNumber>
    </recommendedName>
    <alternativeName>
        <fullName evidence="8">Toxin VapC</fullName>
    </alternativeName>
</protein>
<reference evidence="10 11" key="1">
    <citation type="submission" date="2019-10" db="EMBL/GenBank/DDBJ databases">
        <title>Georgenia wutianyii sp. nov. and Georgenia yuyongxinii sp. nov. isolated from plateau pika (Ochotona curzoniae) in the Qinghai-Tibet plateau of China.</title>
        <authorList>
            <person name="Tian Z."/>
        </authorList>
    </citation>
    <scope>NUCLEOTIDE SEQUENCE [LARGE SCALE GENOMIC DNA]</scope>
    <source>
        <strain evidence="10 11">JCM 19765</strain>
    </source>
</reference>
<feature type="domain" description="PIN" evidence="9">
    <location>
        <begin position="5"/>
        <end position="124"/>
    </location>
</feature>
<feature type="binding site" evidence="8">
    <location>
        <position position="7"/>
    </location>
    <ligand>
        <name>Mg(2+)</name>
        <dbReference type="ChEBI" id="CHEBI:18420"/>
    </ligand>
</feature>
<accession>A0A6N7EI82</accession>
<keyword evidence="2 8" id="KW-1277">Toxin-antitoxin system</keyword>
<comment type="function">
    <text evidence="8">Toxic component of a toxin-antitoxin (TA) system. An RNase.</text>
</comment>
<evidence type="ECO:0000256" key="5">
    <source>
        <dbReference type="ARBA" id="ARBA00022801"/>
    </source>
</evidence>
<dbReference type="HAMAP" id="MF_00265">
    <property type="entry name" value="VapC_Nob1"/>
    <property type="match status" value="1"/>
</dbReference>
<comment type="caution">
    <text evidence="10">The sequence shown here is derived from an EMBL/GenBank/DDBJ whole genome shotgun (WGS) entry which is preliminary data.</text>
</comment>
<evidence type="ECO:0000256" key="4">
    <source>
        <dbReference type="ARBA" id="ARBA00022723"/>
    </source>
</evidence>
<keyword evidence="8" id="KW-0800">Toxin</keyword>
<dbReference type="Pfam" id="PF01850">
    <property type="entry name" value="PIN"/>
    <property type="match status" value="1"/>
</dbReference>
<evidence type="ECO:0000256" key="6">
    <source>
        <dbReference type="ARBA" id="ARBA00022842"/>
    </source>
</evidence>
<dbReference type="EMBL" id="WHPC01000063">
    <property type="protein sequence ID" value="MPV38102.1"/>
    <property type="molecule type" value="Genomic_DNA"/>
</dbReference>
<evidence type="ECO:0000313" key="11">
    <source>
        <dbReference type="Proteomes" id="UP000437709"/>
    </source>
</evidence>
<dbReference type="PANTHER" id="PTHR33653:SF1">
    <property type="entry name" value="RIBONUCLEASE VAPC2"/>
    <property type="match status" value="1"/>
</dbReference>
<dbReference type="InterPro" id="IPR002716">
    <property type="entry name" value="PIN_dom"/>
</dbReference>
<gene>
    <name evidence="8" type="primary">vapC</name>
    <name evidence="10" type="ORF">GB881_13790</name>
</gene>
<dbReference type="GO" id="GO:0000287">
    <property type="term" value="F:magnesium ion binding"/>
    <property type="evidence" value="ECO:0007669"/>
    <property type="project" value="UniProtKB-UniRule"/>
</dbReference>
<feature type="binding site" evidence="8">
    <location>
        <position position="98"/>
    </location>
    <ligand>
        <name>Mg(2+)</name>
        <dbReference type="ChEBI" id="CHEBI:18420"/>
    </ligand>
</feature>
<evidence type="ECO:0000256" key="8">
    <source>
        <dbReference type="HAMAP-Rule" id="MF_00265"/>
    </source>
</evidence>
<keyword evidence="11" id="KW-1185">Reference proteome</keyword>
<name>A0A6N7EI82_9MICO</name>
<comment type="cofactor">
    <cofactor evidence="1 8">
        <name>Mg(2+)</name>
        <dbReference type="ChEBI" id="CHEBI:18420"/>
    </cofactor>
</comment>
<organism evidence="10 11">
    <name type="scientific">Georgenia subflava</name>
    <dbReference type="NCBI Taxonomy" id="1622177"/>
    <lineage>
        <taxon>Bacteria</taxon>
        <taxon>Bacillati</taxon>
        <taxon>Actinomycetota</taxon>
        <taxon>Actinomycetes</taxon>
        <taxon>Micrococcales</taxon>
        <taxon>Bogoriellaceae</taxon>
        <taxon>Georgenia</taxon>
    </lineage>
</organism>
<evidence type="ECO:0000313" key="10">
    <source>
        <dbReference type="EMBL" id="MPV38102.1"/>
    </source>
</evidence>